<dbReference type="Proteomes" id="UP000464657">
    <property type="component" value="Chromosome"/>
</dbReference>
<dbReference type="AlphaFoldDB" id="A0A7L4ZJN5"/>
<keyword evidence="2" id="KW-1185">Reference proteome</keyword>
<evidence type="ECO:0008006" key="3">
    <source>
        <dbReference type="Google" id="ProtNLM"/>
    </source>
</evidence>
<reference evidence="1 2" key="1">
    <citation type="journal article" date="2013" name="Int. J. Syst. Evol. Microbiol.">
        <title>Kordia antarctica sp. nov., isolated from Antarctic seawater.</title>
        <authorList>
            <person name="Baek K."/>
            <person name="Choi A."/>
            <person name="Kang I."/>
            <person name="Lee K."/>
            <person name="Cho J.C."/>
        </authorList>
    </citation>
    <scope>NUCLEOTIDE SEQUENCE [LARGE SCALE GENOMIC DNA]</scope>
    <source>
        <strain evidence="1 2">IMCC3317</strain>
    </source>
</reference>
<evidence type="ECO:0000313" key="1">
    <source>
        <dbReference type="EMBL" id="QHI36416.1"/>
    </source>
</evidence>
<evidence type="ECO:0000313" key="2">
    <source>
        <dbReference type="Proteomes" id="UP000464657"/>
    </source>
</evidence>
<accession>A0A7L4ZJN5</accession>
<proteinExistence type="predicted"/>
<name>A0A7L4ZJN5_9FLAO</name>
<dbReference type="EMBL" id="CP019288">
    <property type="protein sequence ID" value="QHI36416.1"/>
    <property type="molecule type" value="Genomic_DNA"/>
</dbReference>
<protein>
    <recommendedName>
        <fullName evidence="3">DUF4105 domain-containing protein</fullName>
    </recommendedName>
</protein>
<organism evidence="1 2">
    <name type="scientific">Kordia antarctica</name>
    <dbReference type="NCBI Taxonomy" id="1218801"/>
    <lineage>
        <taxon>Bacteria</taxon>
        <taxon>Pseudomonadati</taxon>
        <taxon>Bacteroidota</taxon>
        <taxon>Flavobacteriia</taxon>
        <taxon>Flavobacteriales</taxon>
        <taxon>Flavobacteriaceae</taxon>
        <taxon>Kordia</taxon>
    </lineage>
</organism>
<dbReference type="RefSeq" id="WP_160129124.1">
    <property type="nucleotide sequence ID" value="NZ_CP019288.1"/>
</dbReference>
<sequence length="175" mass="19963">MKNTLNFKNNLTLILLLISLSLFAQKNDKYYLTIGARDLSSGISGISLGHIFIGYEMKSNKVFKAPQYRGFAPKEGIKYGTPQWLSGKIVQGELMSEDPEDVKASFKIEINKSQYDKIKDVVFSWENSTMQYGINKNDCISFVLVVLQKINLQIPIRESDSTPYYIYKAIEKLNN</sequence>
<gene>
    <name evidence="1" type="ORF">IMCC3317_17790</name>
</gene>
<dbReference type="KEGG" id="kan:IMCC3317_17790"/>